<dbReference type="Proteomes" id="UP000543252">
    <property type="component" value="Unassembled WGS sequence"/>
</dbReference>
<dbReference type="GO" id="GO:0009289">
    <property type="term" value="C:pilus"/>
    <property type="evidence" value="ECO:0007669"/>
    <property type="project" value="UniProtKB-SubCell"/>
</dbReference>
<dbReference type="Gene3D" id="2.60.40.1090">
    <property type="entry name" value="Fimbrial-type adhesion domain"/>
    <property type="match status" value="1"/>
</dbReference>
<reference evidence="12 15" key="4">
    <citation type="submission" date="2020-06" db="EMBL/GenBank/DDBJ databases">
        <title>REHAB project genomes.</title>
        <authorList>
            <person name="Shaw L.P."/>
        </authorList>
    </citation>
    <scope>NUCLEOTIDE SEQUENCE [LARGE SCALE GENOMIC DNA]</scope>
    <source>
        <strain evidence="12 15">RHB10-C12</strain>
    </source>
</reference>
<evidence type="ECO:0000313" key="15">
    <source>
        <dbReference type="Proteomes" id="UP000514754"/>
    </source>
</evidence>
<evidence type="ECO:0000313" key="13">
    <source>
        <dbReference type="Proteomes" id="UP000249482"/>
    </source>
</evidence>
<dbReference type="InterPro" id="IPR036937">
    <property type="entry name" value="Adhesion_dom_fimbrial_sf"/>
</dbReference>
<evidence type="ECO:0000313" key="8">
    <source>
        <dbReference type="EMBL" id="EFB2194886.1"/>
    </source>
</evidence>
<evidence type="ECO:0000256" key="2">
    <source>
        <dbReference type="ARBA" id="ARBA00006671"/>
    </source>
</evidence>
<evidence type="ECO:0000313" key="17">
    <source>
        <dbReference type="Proteomes" id="UP000543252"/>
    </source>
</evidence>
<accession>A0A085P9T3</accession>
<organism evidence="9 17">
    <name type="scientific">Escherichia coli</name>
    <dbReference type="NCBI Taxonomy" id="562"/>
    <lineage>
        <taxon>Bacteria</taxon>
        <taxon>Pseudomonadati</taxon>
        <taxon>Pseudomonadota</taxon>
        <taxon>Gammaproteobacteria</taxon>
        <taxon>Enterobacterales</taxon>
        <taxon>Enterobacteriaceae</taxon>
        <taxon>Escherichia</taxon>
    </lineage>
</organism>
<dbReference type="SUPFAM" id="SSF49401">
    <property type="entry name" value="Bacterial adhesins"/>
    <property type="match status" value="1"/>
</dbReference>
<dbReference type="PANTHER" id="PTHR33420">
    <property type="entry name" value="FIMBRIAL SUBUNIT ELFA-RELATED"/>
    <property type="match status" value="1"/>
</dbReference>
<dbReference type="InterPro" id="IPR008966">
    <property type="entry name" value="Adhesion_dom_sf"/>
</dbReference>
<reference evidence="9 17" key="3">
    <citation type="submission" date="2019-07" db="EMBL/GenBank/DDBJ databases">
        <authorList>
            <consortium name="GenomeTrakr network: Whole genome sequencing for foodborne pathogen traceback"/>
        </authorList>
    </citation>
    <scope>NUCLEOTIDE SEQUENCE [LARGE SCALE GENOMIC DNA]</scope>
    <source>
        <strain evidence="9 17">PSU-1859</strain>
    </source>
</reference>
<dbReference type="OMA" id="QVPAHAN"/>
<dbReference type="GO" id="GO:0043709">
    <property type="term" value="P:cell adhesion involved in single-species biofilm formation"/>
    <property type="evidence" value="ECO:0007669"/>
    <property type="project" value="TreeGrafter"/>
</dbReference>
<dbReference type="EMBL" id="QKWZ01000086">
    <property type="protein sequence ID" value="PZT67482.1"/>
    <property type="molecule type" value="Genomic_DNA"/>
</dbReference>
<dbReference type="Proteomes" id="UP000514754">
    <property type="component" value="Chromosome"/>
</dbReference>
<name>A0A085P9T3_ECOLX</name>
<evidence type="ECO:0000313" key="9">
    <source>
        <dbReference type="EMBL" id="EFB3617412.1"/>
    </source>
</evidence>
<comment type="subcellular location">
    <subcellularLocation>
        <location evidence="1">Fimbrium</location>
    </subcellularLocation>
</comment>
<dbReference type="InterPro" id="IPR000259">
    <property type="entry name" value="Adhesion_dom_fimbrial"/>
</dbReference>
<dbReference type="EMBL" id="JAETYU010000013">
    <property type="protein sequence ID" value="MBL6203891.1"/>
    <property type="molecule type" value="Genomic_DNA"/>
</dbReference>
<dbReference type="InterPro" id="IPR050263">
    <property type="entry name" value="Bact_Fimbrial_Adh_Pro"/>
</dbReference>
<proteinExistence type="inferred from homology"/>
<dbReference type="Pfam" id="PF00419">
    <property type="entry name" value="Fimbrial"/>
    <property type="match status" value="1"/>
</dbReference>
<protein>
    <submittedName>
        <fullName evidence="7">Fimbrial protein</fullName>
    </submittedName>
    <submittedName>
        <fullName evidence="10">Long polar fimbria major subunit LpfA2</fullName>
    </submittedName>
    <submittedName>
        <fullName evidence="9">Long polar fimbrial major subunit LpfA2</fullName>
    </submittedName>
</protein>
<evidence type="ECO:0000313" key="12">
    <source>
        <dbReference type="EMBL" id="QMO41774.1"/>
    </source>
</evidence>
<evidence type="ECO:0000256" key="4">
    <source>
        <dbReference type="ARBA" id="ARBA00023263"/>
    </source>
</evidence>
<evidence type="ECO:0000313" key="10">
    <source>
        <dbReference type="EMBL" id="MBL6203891.1"/>
    </source>
</evidence>
<evidence type="ECO:0000313" key="7">
    <source>
        <dbReference type="EMBL" id="BCG39252.1"/>
    </source>
</evidence>
<reference evidence="10" key="6">
    <citation type="submission" date="2021-01" db="EMBL/GenBank/DDBJ databases">
        <title>Genomes of Escherichia coli STEC strains from raw meat-based diets for companion animals.</title>
        <authorList>
            <person name="Stevens M.J.A."/>
            <person name="Stephan R."/>
        </authorList>
    </citation>
    <scope>NUCLEOTIDE SEQUENCE</scope>
    <source>
        <strain evidence="10">ATC7-7</strain>
    </source>
</reference>
<reference evidence="7 14" key="5">
    <citation type="submission" date="2020-06" db="EMBL/GenBank/DDBJ databases">
        <title>Whole-genome sequencing of blaNDM-5 positive Escherichia coli isolated from a Japanese patient with no history of travel abroad.</title>
        <authorList>
            <person name="Ito Y."/>
            <person name="Aoki K."/>
            <person name="Nakayama N."/>
            <person name="Ohtsuka M."/>
            <person name="Ota M."/>
            <person name="Kaneko N."/>
            <person name="Yoshida M."/>
            <person name="Ishii Y."/>
            <person name="Tateda K."/>
            <person name="Matsuse H."/>
        </authorList>
    </citation>
    <scope>NUCLEOTIDE SEQUENCE [LARGE SCALE GENOMIC DNA]</scope>
    <source>
        <strain evidence="7 14">TUM18780</strain>
    </source>
</reference>
<dbReference type="Proteomes" id="UP000655659">
    <property type="component" value="Unassembled WGS sequence"/>
</dbReference>
<keyword evidence="4" id="KW-0281">Fimbrium</keyword>
<evidence type="ECO:0000313" key="14">
    <source>
        <dbReference type="Proteomes" id="UP000509260"/>
    </source>
</evidence>
<evidence type="ECO:0000256" key="5">
    <source>
        <dbReference type="SAM" id="SignalP"/>
    </source>
</evidence>
<sequence length="200" mass="20888">MKPNMIVGALALTSVFMAGHLQAADGTVHFRGEIIDSTCEVTPETKDQVVDLGKVNRTAFSGVDDVAAPTAFSIDLTQCPETFKSAAIRFDGNEDAHGNGNLAIGTPLDNSNDAAAGISPSDNSGDYTGAGAVSAAKGVAIRLYNRADNTQVKLYENSASTPISNGNASMKFMARYIATETTIDPGTANADSQFTVEYIK</sequence>
<evidence type="ECO:0000259" key="6">
    <source>
        <dbReference type="Pfam" id="PF00419"/>
    </source>
</evidence>
<dbReference type="EMBL" id="AP023197">
    <property type="protein sequence ID" value="BCG39252.1"/>
    <property type="molecule type" value="Genomic_DNA"/>
</dbReference>
<dbReference type="EMBL" id="CP057906">
    <property type="protein sequence ID" value="QMO41774.1"/>
    <property type="molecule type" value="Genomic_DNA"/>
</dbReference>
<evidence type="ECO:0000256" key="3">
    <source>
        <dbReference type="ARBA" id="ARBA00022729"/>
    </source>
</evidence>
<feature type="signal peptide" evidence="5">
    <location>
        <begin position="1"/>
        <end position="23"/>
    </location>
</feature>
<dbReference type="Proteomes" id="UP000249482">
    <property type="component" value="Unassembled WGS sequence"/>
</dbReference>
<dbReference type="PANTHER" id="PTHR33420:SF3">
    <property type="entry name" value="FIMBRIAL SUBUNIT ELFA"/>
    <property type="match status" value="1"/>
</dbReference>
<comment type="similarity">
    <text evidence="2">Belongs to the fimbrial protein family.</text>
</comment>
<feature type="chain" id="PRO_5015029141" evidence="5">
    <location>
        <begin position="24"/>
        <end position="200"/>
    </location>
</feature>
<dbReference type="GeneID" id="75173948"/>
<evidence type="ECO:0000313" key="11">
    <source>
        <dbReference type="EMBL" id="PZT67482.1"/>
    </source>
</evidence>
<reference evidence="11 13" key="1">
    <citation type="submission" date="2018-06" db="EMBL/GenBank/DDBJ databases">
        <title>Draft genome sequence of mcr-1-harboring Escherichia coli isolated from wound infection of a hospitalized patient, in Bolivia.</title>
        <authorList>
            <person name="Munoz M.E."/>
            <person name="Moura Q."/>
            <person name="Ventura P.R.M."/>
            <person name="Bustos L.R."/>
            <person name="Ovando B.G."/>
            <person name="Terrazas D.I.V."/>
            <person name="Yarhui N.B."/>
            <person name="Cerdeira L."/>
            <person name="Lincopan N."/>
        </authorList>
    </citation>
    <scope>NUCLEOTIDE SEQUENCE [LARGE SCALE GENOMIC DNA]</scope>
    <source>
        <strain evidence="11 13">EcMLT</strain>
    </source>
</reference>
<dbReference type="Proteomes" id="UP000519859">
    <property type="component" value="Unassembled WGS sequence"/>
</dbReference>
<feature type="domain" description="Fimbrial-type adhesion" evidence="6">
    <location>
        <begin position="28"/>
        <end position="198"/>
    </location>
</feature>
<gene>
    <name evidence="9" type="primary">lpfA2</name>
    <name evidence="11" type="synonym">lpfA</name>
    <name evidence="11" type="synonym">stgA</name>
    <name evidence="11" type="ORF">DNQ45_04270</name>
    <name evidence="8" type="ORF">FIJ20_22250</name>
    <name evidence="9" type="ORF">FPS11_21225</name>
    <name evidence="12" type="ORF">HVW43_16350</name>
    <name evidence="10" type="ORF">JNA68_11870</name>
    <name evidence="7" type="ORF">TUM18780_44140</name>
</gene>
<evidence type="ECO:0000256" key="1">
    <source>
        <dbReference type="ARBA" id="ARBA00004561"/>
    </source>
</evidence>
<reference evidence="8 16" key="2">
    <citation type="submission" date="2019-06" db="EMBL/GenBank/DDBJ databases">
        <authorList>
            <consortium name="NARMS: The National Antimicrobial Resistance Monitoring System"/>
        </authorList>
    </citation>
    <scope>NUCLEOTIDE SEQUENCE [LARGE SCALE GENOMIC DNA]</scope>
    <source>
        <strain evidence="8 16">FSIS11921886</strain>
    </source>
</reference>
<dbReference type="EMBL" id="AASFMQ010000038">
    <property type="protein sequence ID" value="EFB3617412.1"/>
    <property type="molecule type" value="Genomic_DNA"/>
</dbReference>
<dbReference type="AlphaFoldDB" id="A0A085P9T3"/>
<dbReference type="RefSeq" id="WP_000804045.1">
    <property type="nucleotide sequence ID" value="NZ_AP022540.1"/>
</dbReference>
<dbReference type="EMBL" id="AASDFP010000070">
    <property type="protein sequence ID" value="EFB2194886.1"/>
    <property type="molecule type" value="Genomic_DNA"/>
</dbReference>
<dbReference type="Proteomes" id="UP000509260">
    <property type="component" value="Chromosome"/>
</dbReference>
<evidence type="ECO:0000313" key="16">
    <source>
        <dbReference type="Proteomes" id="UP000519859"/>
    </source>
</evidence>
<dbReference type="NCBIfam" id="NF011817">
    <property type="entry name" value="PRK15289.1"/>
    <property type="match status" value="1"/>
</dbReference>
<keyword evidence="3 5" id="KW-0732">Signal</keyword>